<keyword evidence="3" id="KW-1185">Reference proteome</keyword>
<dbReference type="OrthoDB" id="2755811at2759"/>
<evidence type="ECO:0000313" key="3">
    <source>
        <dbReference type="Proteomes" id="UP000799118"/>
    </source>
</evidence>
<feature type="compositionally biased region" description="Basic and acidic residues" evidence="1">
    <location>
        <begin position="22"/>
        <end position="41"/>
    </location>
</feature>
<organism evidence="2 3">
    <name type="scientific">Gymnopus androsaceus JB14</name>
    <dbReference type="NCBI Taxonomy" id="1447944"/>
    <lineage>
        <taxon>Eukaryota</taxon>
        <taxon>Fungi</taxon>
        <taxon>Dikarya</taxon>
        <taxon>Basidiomycota</taxon>
        <taxon>Agaricomycotina</taxon>
        <taxon>Agaricomycetes</taxon>
        <taxon>Agaricomycetidae</taxon>
        <taxon>Agaricales</taxon>
        <taxon>Marasmiineae</taxon>
        <taxon>Omphalotaceae</taxon>
        <taxon>Gymnopus</taxon>
    </lineage>
</organism>
<dbReference type="AlphaFoldDB" id="A0A6A4H817"/>
<dbReference type="EMBL" id="ML769561">
    <property type="protein sequence ID" value="KAE9393936.1"/>
    <property type="molecule type" value="Genomic_DNA"/>
</dbReference>
<feature type="compositionally biased region" description="Basic residues" evidence="1">
    <location>
        <begin position="157"/>
        <end position="170"/>
    </location>
</feature>
<evidence type="ECO:0000256" key="1">
    <source>
        <dbReference type="SAM" id="MobiDB-lite"/>
    </source>
</evidence>
<feature type="region of interest" description="Disordered" evidence="1">
    <location>
        <begin position="156"/>
        <end position="201"/>
    </location>
</feature>
<gene>
    <name evidence="2" type="ORF">BT96DRAFT_999033</name>
</gene>
<proteinExistence type="predicted"/>
<feature type="region of interest" description="Disordered" evidence="1">
    <location>
        <begin position="1"/>
        <end position="112"/>
    </location>
</feature>
<evidence type="ECO:0000313" key="2">
    <source>
        <dbReference type="EMBL" id="KAE9393936.1"/>
    </source>
</evidence>
<sequence length="583" mass="64277">MTSRMATRGLKLQTPEILLPHTQEERRQVREAKAKEKEDQKAAATSKASKKNATSRARVAKVMDAQAQKDTDMTSIPEKNTPSPVNDPSPGPSIDTKGPSAAPESTPEGFLIELDVRLDSDFERALDMQELKKLTTESEDSDFQDLSENEIEVLKKAKEKKHARQLKKKRGEVSVTPKRKPETENSKPAKRPKNAMGGLDANWTKTVYGNNKAATSRSSLASSDAMTLDIELMDVPGEFDADVGGDVVAAEREGKTDKGMKAKTTSKDVEDVKLEPADVNLIEAEERTTGKPAQPKVRHQTSKADLPIVLQTDHNVWANVLLPDLLEWCGAQEDQFRINGTSEFRLKLRELWIEHFGALPHIPESVVHNSRKIVRADHPAIYSYAQGQIQTYRSKLGQNAFKFVSEEVEKFDTVEERQVFVEGLLRNDAFIFETPGPTRSQSLGRFRGLLVVKTFAFHLTWALSSSTDSGHPRGALALSTAAVERALTMWKAGDTPNRKSARNGEASFSEEWAPNVTKFFGLAGDLKLSKWDEVFSAAETHLLTVPKAGAGPELKKLLKEANGVKAAPVAAMVGDDDPFIVSD</sequence>
<reference evidence="2" key="1">
    <citation type="journal article" date="2019" name="Environ. Microbiol.">
        <title>Fungal ecological strategies reflected in gene transcription - a case study of two litter decomposers.</title>
        <authorList>
            <person name="Barbi F."/>
            <person name="Kohler A."/>
            <person name="Barry K."/>
            <person name="Baskaran P."/>
            <person name="Daum C."/>
            <person name="Fauchery L."/>
            <person name="Ihrmark K."/>
            <person name="Kuo A."/>
            <person name="LaButti K."/>
            <person name="Lipzen A."/>
            <person name="Morin E."/>
            <person name="Grigoriev I.V."/>
            <person name="Henrissat B."/>
            <person name="Lindahl B."/>
            <person name="Martin F."/>
        </authorList>
    </citation>
    <scope>NUCLEOTIDE SEQUENCE</scope>
    <source>
        <strain evidence="2">JB14</strain>
    </source>
</reference>
<accession>A0A6A4H817</accession>
<dbReference type="Proteomes" id="UP000799118">
    <property type="component" value="Unassembled WGS sequence"/>
</dbReference>
<feature type="compositionally biased region" description="Low complexity" evidence="1">
    <location>
        <begin position="42"/>
        <end position="57"/>
    </location>
</feature>
<name>A0A6A4H817_9AGAR</name>
<protein>
    <submittedName>
        <fullName evidence="2">Uncharacterized protein</fullName>
    </submittedName>
</protein>
<feature type="compositionally biased region" description="Polar residues" evidence="1">
    <location>
        <begin position="73"/>
        <end position="84"/>
    </location>
</feature>